<dbReference type="RefSeq" id="WP_188159510.1">
    <property type="nucleotide sequence ID" value="NZ_BMGH01000001.1"/>
</dbReference>
<dbReference type="Proteomes" id="UP000613582">
    <property type="component" value="Unassembled WGS sequence"/>
</dbReference>
<sequence>MELWHSFLQNKDRPIHKWAHYFDAYERHFRRYVGRPVVVFEIGCGRGGSLQMWKRYFGPLATIVGMDIAPRCKGYEEDQIHVRIGDQSDHAFLESVIEEFGTPDIVIDDGSHVMSHINSTFDYLFQRTDRHGVYLVEDLHTAYMENFEGGYLKKTTFIERCKGFIDELHAPHSSEIKATEITRSTVSMHIYDSIVVLEKGELGKRRSILIPSS</sequence>
<keyword evidence="2" id="KW-1185">Reference proteome</keyword>
<proteinExistence type="predicted"/>
<reference evidence="1" key="1">
    <citation type="journal article" date="2014" name="Int. J. Syst. Evol. Microbiol.">
        <title>Complete genome sequence of Corynebacterium casei LMG S-19264T (=DSM 44701T), isolated from a smear-ripened cheese.</title>
        <authorList>
            <consortium name="US DOE Joint Genome Institute (JGI-PGF)"/>
            <person name="Walter F."/>
            <person name="Albersmeier A."/>
            <person name="Kalinowski J."/>
            <person name="Ruckert C."/>
        </authorList>
    </citation>
    <scope>NUCLEOTIDE SEQUENCE</scope>
    <source>
        <strain evidence="1">CGMCC 1.12921</strain>
    </source>
</reference>
<organism evidence="1 2">
    <name type="scientific">Aquisalinus flavus</name>
    <dbReference type="NCBI Taxonomy" id="1526572"/>
    <lineage>
        <taxon>Bacteria</taxon>
        <taxon>Pseudomonadati</taxon>
        <taxon>Pseudomonadota</taxon>
        <taxon>Alphaproteobacteria</taxon>
        <taxon>Parvularculales</taxon>
        <taxon>Parvularculaceae</taxon>
        <taxon>Aquisalinus</taxon>
    </lineage>
</organism>
<protein>
    <submittedName>
        <fullName evidence="1">SAM-dependent methyltransferase</fullName>
    </submittedName>
</protein>
<reference evidence="1" key="2">
    <citation type="submission" date="2020-09" db="EMBL/GenBank/DDBJ databases">
        <authorList>
            <person name="Sun Q."/>
            <person name="Zhou Y."/>
        </authorList>
    </citation>
    <scope>NUCLEOTIDE SEQUENCE</scope>
    <source>
        <strain evidence="1">CGMCC 1.12921</strain>
    </source>
</reference>
<dbReference type="EMBL" id="BMGH01000001">
    <property type="protein sequence ID" value="GGC97304.1"/>
    <property type="molecule type" value="Genomic_DNA"/>
</dbReference>
<evidence type="ECO:0000313" key="2">
    <source>
        <dbReference type="Proteomes" id="UP000613582"/>
    </source>
</evidence>
<evidence type="ECO:0000313" key="1">
    <source>
        <dbReference type="EMBL" id="GGC97304.1"/>
    </source>
</evidence>
<name>A0A8J2V5U0_9PROT</name>
<keyword evidence="1" id="KW-0808">Transferase</keyword>
<gene>
    <name evidence="1" type="ORF">GCM10011342_02780</name>
</gene>
<dbReference type="CDD" id="cd02440">
    <property type="entry name" value="AdoMet_MTases"/>
    <property type="match status" value="1"/>
</dbReference>
<dbReference type="SUPFAM" id="SSF53335">
    <property type="entry name" value="S-adenosyl-L-methionine-dependent methyltransferases"/>
    <property type="match status" value="1"/>
</dbReference>
<dbReference type="Gene3D" id="3.40.50.150">
    <property type="entry name" value="Vaccinia Virus protein VP39"/>
    <property type="match status" value="1"/>
</dbReference>
<dbReference type="GO" id="GO:0032259">
    <property type="term" value="P:methylation"/>
    <property type="evidence" value="ECO:0007669"/>
    <property type="project" value="UniProtKB-KW"/>
</dbReference>
<keyword evidence="1" id="KW-0489">Methyltransferase</keyword>
<dbReference type="InterPro" id="IPR029063">
    <property type="entry name" value="SAM-dependent_MTases_sf"/>
</dbReference>
<dbReference type="AlphaFoldDB" id="A0A8J2V5U0"/>
<dbReference type="GO" id="GO:0008168">
    <property type="term" value="F:methyltransferase activity"/>
    <property type="evidence" value="ECO:0007669"/>
    <property type="project" value="UniProtKB-KW"/>
</dbReference>
<comment type="caution">
    <text evidence="1">The sequence shown here is derived from an EMBL/GenBank/DDBJ whole genome shotgun (WGS) entry which is preliminary data.</text>
</comment>
<accession>A0A8J2V5U0</accession>